<accession>A0AAN4TAK0</accession>
<organism evidence="2 3">
    <name type="scientific">Aspergillus lentulus</name>
    <dbReference type="NCBI Taxonomy" id="293939"/>
    <lineage>
        <taxon>Eukaryota</taxon>
        <taxon>Fungi</taxon>
        <taxon>Dikarya</taxon>
        <taxon>Ascomycota</taxon>
        <taxon>Pezizomycotina</taxon>
        <taxon>Eurotiomycetes</taxon>
        <taxon>Eurotiomycetidae</taxon>
        <taxon>Eurotiales</taxon>
        <taxon>Aspergillaceae</taxon>
        <taxon>Aspergillus</taxon>
        <taxon>Aspergillus subgen. Fumigati</taxon>
    </lineage>
</organism>
<protein>
    <recommendedName>
        <fullName evidence="1">DUF7587 domain-containing protein</fullName>
    </recommendedName>
</protein>
<dbReference type="AlphaFoldDB" id="A0AAN4TAK0"/>
<dbReference type="Pfam" id="PF24494">
    <property type="entry name" value="DUF7587"/>
    <property type="match status" value="1"/>
</dbReference>
<sequence>MQSIPFNPNFFLQVNMSHFGKDCPPRYLFRVHAPLSAGESSAYAVRSPAALYDLDEQLNDLFAMAPFEAADSLLYHLEWKCDDSCNLMSWTTSLLFALQYGLHRHRTDKDNPEFDDIFLLMIDTRDFPERTFIKDLEAVNALNTLEMRQMRHWDKYLTRRNTGYFGEYLSQGALRIHGRCVEVSFQTLINLGLFELFPPLAVEAEWEKWARRVTDLRQPFYKGEISSSTANEVRTAVRIARDSFGGRWTFPVAAMLLAFRPRAVNDLVILEGFKEEFSKDEIQELSLHDIQIDCHVLPDDRAGLPELVQFKKLVNDVHRHFIGMDINSEFWTVR</sequence>
<dbReference type="Proteomes" id="UP000051487">
    <property type="component" value="Unassembled WGS sequence"/>
</dbReference>
<dbReference type="EMBL" id="BCLY01000008">
    <property type="protein sequence ID" value="GAQ07460.1"/>
    <property type="molecule type" value="Genomic_DNA"/>
</dbReference>
<feature type="domain" description="DUF7587" evidence="1">
    <location>
        <begin position="24"/>
        <end position="157"/>
    </location>
</feature>
<proteinExistence type="predicted"/>
<comment type="caution">
    <text evidence="2">The sequence shown here is derived from an EMBL/GenBank/DDBJ whole genome shotgun (WGS) entry which is preliminary data.</text>
</comment>
<evidence type="ECO:0000313" key="3">
    <source>
        <dbReference type="Proteomes" id="UP000051487"/>
    </source>
</evidence>
<evidence type="ECO:0000259" key="1">
    <source>
        <dbReference type="Pfam" id="PF24494"/>
    </source>
</evidence>
<evidence type="ECO:0000313" key="2">
    <source>
        <dbReference type="EMBL" id="GAQ07460.1"/>
    </source>
</evidence>
<gene>
    <name evidence="2" type="ORF">ALT_4781</name>
</gene>
<name>A0AAN4TAK0_ASPLE</name>
<dbReference type="InterPro" id="IPR056009">
    <property type="entry name" value="DUF7587"/>
</dbReference>
<reference evidence="2 3" key="1">
    <citation type="submission" date="2015-11" db="EMBL/GenBank/DDBJ databases">
        <title>Aspergillus lentulus strain IFM 54703T.</title>
        <authorList>
            <person name="Kusuya Y."/>
            <person name="Sakai K."/>
            <person name="Kamei K."/>
            <person name="Takahashi H."/>
            <person name="Yaguchi T."/>
        </authorList>
    </citation>
    <scope>NUCLEOTIDE SEQUENCE [LARGE SCALE GENOMIC DNA]</scope>
    <source>
        <strain evidence="2 3">IFM 54703</strain>
    </source>
</reference>